<dbReference type="EMBL" id="JBHLUD010000009">
    <property type="protein sequence ID" value="MFC0545336.1"/>
    <property type="molecule type" value="Genomic_DNA"/>
</dbReference>
<dbReference type="RefSeq" id="WP_273934780.1">
    <property type="nucleotide sequence ID" value="NZ_CP097263.1"/>
</dbReference>
<comment type="caution">
    <text evidence="2">The sequence shown here is derived from an EMBL/GenBank/DDBJ whole genome shotgun (WGS) entry which is preliminary data.</text>
</comment>
<evidence type="ECO:0000313" key="3">
    <source>
        <dbReference type="Proteomes" id="UP001589810"/>
    </source>
</evidence>
<gene>
    <name evidence="2" type="ORF">ACFFH7_27760</name>
</gene>
<evidence type="ECO:0000313" key="2">
    <source>
        <dbReference type="EMBL" id="MFC0545336.1"/>
    </source>
</evidence>
<reference evidence="2 3" key="1">
    <citation type="submission" date="2024-09" db="EMBL/GenBank/DDBJ databases">
        <authorList>
            <person name="Sun Q."/>
            <person name="Mori K."/>
        </authorList>
    </citation>
    <scope>NUCLEOTIDE SEQUENCE [LARGE SCALE GENOMIC DNA]</scope>
    <source>
        <strain evidence="2 3">TBRC 1432</strain>
    </source>
</reference>
<proteinExistence type="predicted"/>
<evidence type="ECO:0000256" key="1">
    <source>
        <dbReference type="SAM" id="SignalP"/>
    </source>
</evidence>
<organism evidence="2 3">
    <name type="scientific">Kutzneria chonburiensis</name>
    <dbReference type="NCBI Taxonomy" id="1483604"/>
    <lineage>
        <taxon>Bacteria</taxon>
        <taxon>Bacillati</taxon>
        <taxon>Actinomycetota</taxon>
        <taxon>Actinomycetes</taxon>
        <taxon>Pseudonocardiales</taxon>
        <taxon>Pseudonocardiaceae</taxon>
        <taxon>Kutzneria</taxon>
    </lineage>
</organism>
<name>A0ABV6MZW6_9PSEU</name>
<accession>A0ABV6MZW6</accession>
<protein>
    <submittedName>
        <fullName evidence="2">DUF3558 family protein</fullName>
    </submittedName>
</protein>
<dbReference type="PROSITE" id="PS51257">
    <property type="entry name" value="PROKAR_LIPOPROTEIN"/>
    <property type="match status" value="1"/>
</dbReference>
<feature type="signal peptide" evidence="1">
    <location>
        <begin position="1"/>
        <end position="23"/>
    </location>
</feature>
<feature type="chain" id="PRO_5046909350" evidence="1">
    <location>
        <begin position="24"/>
        <end position="158"/>
    </location>
</feature>
<dbReference type="InterPro" id="IPR024520">
    <property type="entry name" value="DUF3558"/>
</dbReference>
<keyword evidence="3" id="KW-1185">Reference proteome</keyword>
<dbReference type="Proteomes" id="UP001589810">
    <property type="component" value="Unassembled WGS sequence"/>
</dbReference>
<keyword evidence="1" id="KW-0732">Signal</keyword>
<dbReference type="Pfam" id="PF12079">
    <property type="entry name" value="DUF3558"/>
    <property type="match status" value="1"/>
</dbReference>
<sequence length="158" mass="16367">MRRALVFGLAALALAGCSATSDANPAPVKLDDLDLKPYVAKPCSLLTDDQRSDLGLTRPPVDHSTGPGIGTCFLTAGETDRTVTLEVATDWPDPSKIPDKIKIAGYPAVEIKGPTTCKVQVSVGGKQQISGFATGPKACHSAENVATSAIGTIKQHSP</sequence>